<evidence type="ECO:0000313" key="1">
    <source>
        <dbReference type="EMBL" id="KAJ7525752.1"/>
    </source>
</evidence>
<accession>A0ACC2B8K4</accession>
<reference evidence="2" key="1">
    <citation type="journal article" date="2024" name="Proc. Natl. Acad. Sci. U.S.A.">
        <title>Extraordinary preservation of gene collinearity over three hundred million years revealed in homosporous lycophytes.</title>
        <authorList>
            <person name="Li C."/>
            <person name="Wickell D."/>
            <person name="Kuo L.Y."/>
            <person name="Chen X."/>
            <person name="Nie B."/>
            <person name="Liao X."/>
            <person name="Peng D."/>
            <person name="Ji J."/>
            <person name="Jenkins J."/>
            <person name="Williams M."/>
            <person name="Shu S."/>
            <person name="Plott C."/>
            <person name="Barry K."/>
            <person name="Rajasekar S."/>
            <person name="Grimwood J."/>
            <person name="Han X."/>
            <person name="Sun S."/>
            <person name="Hou Z."/>
            <person name="He W."/>
            <person name="Dai G."/>
            <person name="Sun C."/>
            <person name="Schmutz J."/>
            <person name="Leebens-Mack J.H."/>
            <person name="Li F.W."/>
            <person name="Wang L."/>
        </authorList>
    </citation>
    <scope>NUCLEOTIDE SEQUENCE [LARGE SCALE GENOMIC DNA]</scope>
    <source>
        <strain evidence="2">cv. PW_Plant_1</strain>
    </source>
</reference>
<name>A0ACC2B8K4_DIPCM</name>
<organism evidence="1 2">
    <name type="scientific">Diphasiastrum complanatum</name>
    <name type="common">Issler's clubmoss</name>
    <name type="synonym">Lycopodium complanatum</name>
    <dbReference type="NCBI Taxonomy" id="34168"/>
    <lineage>
        <taxon>Eukaryota</taxon>
        <taxon>Viridiplantae</taxon>
        <taxon>Streptophyta</taxon>
        <taxon>Embryophyta</taxon>
        <taxon>Tracheophyta</taxon>
        <taxon>Lycopodiopsida</taxon>
        <taxon>Lycopodiales</taxon>
        <taxon>Lycopodiaceae</taxon>
        <taxon>Lycopodioideae</taxon>
        <taxon>Diphasiastrum</taxon>
    </lineage>
</organism>
<sequence>MYKILLSSADCKTEIFEKPFFFSFHQILFQHEVHSGIVNPFAFQFHNVFLGCRFKNVQNMNLYKENIPLKSHLPSWNKLIKKVIYFACSSQDSHIEHVIFYILFCNVWN</sequence>
<dbReference type="Proteomes" id="UP001162992">
    <property type="component" value="Chromosome 17"/>
</dbReference>
<comment type="caution">
    <text evidence="1">The sequence shown here is derived from an EMBL/GenBank/DDBJ whole genome shotgun (WGS) entry which is preliminary data.</text>
</comment>
<proteinExistence type="predicted"/>
<keyword evidence="2" id="KW-1185">Reference proteome</keyword>
<dbReference type="EMBL" id="CM055108">
    <property type="protein sequence ID" value="KAJ7525752.1"/>
    <property type="molecule type" value="Genomic_DNA"/>
</dbReference>
<gene>
    <name evidence="1" type="ORF">O6H91_17G064200</name>
</gene>
<evidence type="ECO:0000313" key="2">
    <source>
        <dbReference type="Proteomes" id="UP001162992"/>
    </source>
</evidence>
<protein>
    <submittedName>
        <fullName evidence="1">Uncharacterized protein</fullName>
    </submittedName>
</protein>